<keyword evidence="7" id="KW-1185">Reference proteome</keyword>
<dbReference type="PANTHER" id="PTHR30055">
    <property type="entry name" value="HTH-TYPE TRANSCRIPTIONAL REGULATOR RUTR"/>
    <property type="match status" value="1"/>
</dbReference>
<dbReference type="OrthoDB" id="2570341at2"/>
<dbReference type="SUPFAM" id="SSF48498">
    <property type="entry name" value="Tetracyclin repressor-like, C-terminal domain"/>
    <property type="match status" value="1"/>
</dbReference>
<dbReference type="Gene3D" id="1.10.10.60">
    <property type="entry name" value="Homeodomain-like"/>
    <property type="match status" value="1"/>
</dbReference>
<gene>
    <name evidence="6" type="ORF">C7C45_31950</name>
</gene>
<evidence type="ECO:0000256" key="3">
    <source>
        <dbReference type="ARBA" id="ARBA00023163"/>
    </source>
</evidence>
<keyword evidence="1" id="KW-0805">Transcription regulation</keyword>
<accession>A0A318NA90</accession>
<dbReference type="InterPro" id="IPR009057">
    <property type="entry name" value="Homeodomain-like_sf"/>
</dbReference>
<evidence type="ECO:0000259" key="5">
    <source>
        <dbReference type="PROSITE" id="PS50977"/>
    </source>
</evidence>
<sequence length="263" mass="28041">MAQDGRTSEVPRTYEFLWRDTGQPGRAPGPKPGLSVDKIVGTAIAIADEEGLEAVSMQQIGKRLGVTAMSLYRYVPSKNHLVEAMFDDASGAPPDLTALSADWRAQVEAWVKALWARYQAHPWMVRAKVGYPIGPNQLAWFEDLLSAISRVGLRYEEMVSLALFLSGAAQGLARISIDRAPADESDPVTFGTALAAVADPARFPTLAALLAAGTFGPPPGTATGGGTDDAAVDDASVEPNLEFGLRQLLTGIEVYVTMAGRKR</sequence>
<keyword evidence="3" id="KW-0804">Transcription</keyword>
<dbReference type="EMBL" id="PYBV01000062">
    <property type="protein sequence ID" value="PYC63453.1"/>
    <property type="molecule type" value="Genomic_DNA"/>
</dbReference>
<dbReference type="PROSITE" id="PS50977">
    <property type="entry name" value="HTH_TETR_2"/>
    <property type="match status" value="1"/>
</dbReference>
<dbReference type="GO" id="GO:0003700">
    <property type="term" value="F:DNA-binding transcription factor activity"/>
    <property type="evidence" value="ECO:0007669"/>
    <property type="project" value="TreeGrafter"/>
</dbReference>
<dbReference type="SUPFAM" id="SSF46689">
    <property type="entry name" value="Homeodomain-like"/>
    <property type="match status" value="1"/>
</dbReference>
<dbReference type="InterPro" id="IPR004111">
    <property type="entry name" value="Repressor_TetR_C"/>
</dbReference>
<reference evidence="6 7" key="1">
    <citation type="submission" date="2018-03" db="EMBL/GenBank/DDBJ databases">
        <title>Bioinformatic expansion and discovery of thiopeptide antibiotics.</title>
        <authorList>
            <person name="Schwalen C.J."/>
            <person name="Hudson G.A."/>
            <person name="Mitchell D.A."/>
        </authorList>
    </citation>
    <scope>NUCLEOTIDE SEQUENCE [LARGE SCALE GENOMIC DNA]</scope>
    <source>
        <strain evidence="6 7">NRRL 8041</strain>
    </source>
</reference>
<dbReference type="GO" id="GO:0000976">
    <property type="term" value="F:transcription cis-regulatory region binding"/>
    <property type="evidence" value="ECO:0007669"/>
    <property type="project" value="TreeGrafter"/>
</dbReference>
<dbReference type="Pfam" id="PF02909">
    <property type="entry name" value="TetR_C_1"/>
    <property type="match status" value="1"/>
</dbReference>
<keyword evidence="2 4" id="KW-0238">DNA-binding</keyword>
<dbReference type="AlphaFoldDB" id="A0A318NA90"/>
<dbReference type="GO" id="GO:0045892">
    <property type="term" value="P:negative regulation of DNA-templated transcription"/>
    <property type="evidence" value="ECO:0007669"/>
    <property type="project" value="InterPro"/>
</dbReference>
<evidence type="ECO:0000256" key="1">
    <source>
        <dbReference type="ARBA" id="ARBA00023015"/>
    </source>
</evidence>
<dbReference type="Gene3D" id="1.10.357.10">
    <property type="entry name" value="Tetracycline Repressor, domain 2"/>
    <property type="match status" value="1"/>
</dbReference>
<dbReference type="RefSeq" id="WP_110568486.1">
    <property type="nucleotide sequence ID" value="NZ_PYBV01000062.1"/>
</dbReference>
<feature type="DNA-binding region" description="H-T-H motif" evidence="4">
    <location>
        <begin position="56"/>
        <end position="75"/>
    </location>
</feature>
<evidence type="ECO:0000256" key="4">
    <source>
        <dbReference type="PROSITE-ProRule" id="PRU00335"/>
    </source>
</evidence>
<evidence type="ECO:0000313" key="7">
    <source>
        <dbReference type="Proteomes" id="UP000248333"/>
    </source>
</evidence>
<dbReference type="PANTHER" id="PTHR30055:SF151">
    <property type="entry name" value="TRANSCRIPTIONAL REGULATORY PROTEIN"/>
    <property type="match status" value="1"/>
</dbReference>
<evidence type="ECO:0000256" key="2">
    <source>
        <dbReference type="ARBA" id="ARBA00023125"/>
    </source>
</evidence>
<protein>
    <submittedName>
        <fullName evidence="6">TetR family transcriptional regulator</fullName>
    </submittedName>
</protein>
<dbReference type="InterPro" id="IPR050109">
    <property type="entry name" value="HTH-type_TetR-like_transc_reg"/>
</dbReference>
<name>A0A318NA90_9ACTN</name>
<dbReference type="InterPro" id="IPR036271">
    <property type="entry name" value="Tet_transcr_reg_TetR-rel_C_sf"/>
</dbReference>
<dbReference type="Pfam" id="PF00440">
    <property type="entry name" value="TetR_N"/>
    <property type="match status" value="1"/>
</dbReference>
<dbReference type="Proteomes" id="UP000248333">
    <property type="component" value="Unassembled WGS sequence"/>
</dbReference>
<proteinExistence type="predicted"/>
<feature type="domain" description="HTH tetR-type" evidence="5">
    <location>
        <begin position="33"/>
        <end position="93"/>
    </location>
</feature>
<evidence type="ECO:0000313" key="6">
    <source>
        <dbReference type="EMBL" id="PYC63453.1"/>
    </source>
</evidence>
<dbReference type="InterPro" id="IPR001647">
    <property type="entry name" value="HTH_TetR"/>
</dbReference>
<comment type="caution">
    <text evidence="6">The sequence shown here is derived from an EMBL/GenBank/DDBJ whole genome shotgun (WGS) entry which is preliminary data.</text>
</comment>
<organism evidence="6 7">
    <name type="scientific">Micromonospora arborensis</name>
    <dbReference type="NCBI Taxonomy" id="2116518"/>
    <lineage>
        <taxon>Bacteria</taxon>
        <taxon>Bacillati</taxon>
        <taxon>Actinomycetota</taxon>
        <taxon>Actinomycetes</taxon>
        <taxon>Micromonosporales</taxon>
        <taxon>Micromonosporaceae</taxon>
        <taxon>Micromonospora</taxon>
    </lineage>
</organism>